<proteinExistence type="predicted"/>
<evidence type="ECO:0000313" key="9">
    <source>
        <dbReference type="EMBL" id="KOY17172.1"/>
    </source>
</evidence>
<evidence type="ECO:0000313" key="10">
    <source>
        <dbReference type="Proteomes" id="UP000037688"/>
    </source>
</evidence>
<evidence type="ECO:0000256" key="1">
    <source>
        <dbReference type="ARBA" id="ARBA00004651"/>
    </source>
</evidence>
<protein>
    <submittedName>
        <fullName evidence="9">ABC transporter permease</fullName>
    </submittedName>
</protein>
<name>A0A0M9BSD9_9BACL</name>
<dbReference type="EMBL" id="LITU01000045">
    <property type="protein sequence ID" value="KOY17172.1"/>
    <property type="molecule type" value="Genomic_DNA"/>
</dbReference>
<dbReference type="Pfam" id="PF02687">
    <property type="entry name" value="FtsX"/>
    <property type="match status" value="2"/>
</dbReference>
<feature type="transmembrane region" description="Helical" evidence="6">
    <location>
        <begin position="358"/>
        <end position="378"/>
    </location>
</feature>
<dbReference type="InterPro" id="IPR038766">
    <property type="entry name" value="Membrane_comp_ABC_pdt"/>
</dbReference>
<feature type="transmembrane region" description="Helical" evidence="6">
    <location>
        <begin position="413"/>
        <end position="431"/>
    </location>
</feature>
<dbReference type="PANTHER" id="PTHR30287:SF2">
    <property type="entry name" value="BLL1001 PROTEIN"/>
    <property type="match status" value="1"/>
</dbReference>
<keyword evidence="4 6" id="KW-1133">Transmembrane helix</keyword>
<organism evidence="9 10">
    <name type="scientific">Paenibacillus xylanivorans</name>
    <dbReference type="NCBI Taxonomy" id="1705561"/>
    <lineage>
        <taxon>Bacteria</taxon>
        <taxon>Bacillati</taxon>
        <taxon>Bacillota</taxon>
        <taxon>Bacilli</taxon>
        <taxon>Bacillales</taxon>
        <taxon>Paenibacillaceae</taxon>
        <taxon>Paenibacillus</taxon>
    </lineage>
</organism>
<evidence type="ECO:0000259" key="7">
    <source>
        <dbReference type="Pfam" id="PF02687"/>
    </source>
</evidence>
<dbReference type="AlphaFoldDB" id="A0A0M9BSD9"/>
<reference evidence="9 10" key="1">
    <citation type="submission" date="2015-08" db="EMBL/GenBank/DDBJ databases">
        <title>Draft genome sequence of cellulolytic and xylanolytic Paenibacillus sp. A59, isolated from a decaying forest soil from Patagonia, Argentina.</title>
        <authorList>
            <person name="Ghio S."/>
            <person name="Caceres A.M."/>
            <person name="Talia P."/>
            <person name="Grasso D."/>
            <person name="Campos E."/>
        </authorList>
    </citation>
    <scope>NUCLEOTIDE SEQUENCE [LARGE SCALE GENOMIC DNA]</scope>
    <source>
        <strain evidence="9 10">A59</strain>
    </source>
</reference>
<sequence>MAAMLKLSLSYLSRSKIQNLFIALLILLSTLLVSTAVIILANTGNQFKNMHDQTNGSHQILTFEKGLNDPNDVHQWWTAQKGIEVSPLLTYHTLSGITFKGMDIPNVYLYMLNTPSPPWGVDELIFSSETARNDVPEQGKVWIPTSLANAYNISVGDTVGFKTGSSTLDLKVSDIVVDLPYGAPFTNTARVWMNPTDYQTDFDSIAGKDNYMMGIHFDDYSTNSSYWERYASETGTPFLEAKMEFESISSFYLIINQIIGFIMIFLGIVMLVIALITIGFTISDAILANYKTIGILKSMGLTSSRTIGTYVIQYSLLSVVAILPGLALSVVISKFIISISVSSLQVGNRHIAINGISEAILVGVCLFALVILFVVMYAKKARSIQPVQAIRYGMSEVDNTRIANRINSPLGNWVGFARLPVAVVIGIRNLIKNTKSSVLMLLLTTMASSVLVLGYVLLTSITGIYQTAAQWGYDNANIAAVVVNKNTFPQAELKQALGKDSRIRNVGWQGNITGVVSPESSSEMQGQSTSLYLSVLDGSYQELGFETLKGDNPRQANEVAIGVSVAKTLNKELGDLIDLYIEGEKRTFIITGIYQAIANMSVSGRITIDAMRTVNPSYGDFDAIFINLKDPTQADTIAGELNEQFKASASVVTQKTLLDSVYAEAADILIYPMSLIGLLFILATFIIIFSTCRISIRKESRTYGIYKSIGMTSRRIRLSVAMGITILSAIGAILGTAVGVYVLSMLLEMVLSGYGIVHLPLILNWGGIILFACLSIGAATLGSWFSSRVIREASPRMLVIE</sequence>
<keyword evidence="3 6" id="KW-0812">Transmembrane</keyword>
<evidence type="ECO:0000256" key="3">
    <source>
        <dbReference type="ARBA" id="ARBA00022692"/>
    </source>
</evidence>
<accession>A0A0M9BSD9</accession>
<evidence type="ECO:0000256" key="5">
    <source>
        <dbReference type="ARBA" id="ARBA00023136"/>
    </source>
</evidence>
<dbReference type="Proteomes" id="UP000037688">
    <property type="component" value="Unassembled WGS sequence"/>
</dbReference>
<feature type="transmembrane region" description="Helical" evidence="6">
    <location>
        <begin position="438"/>
        <end position="458"/>
    </location>
</feature>
<dbReference type="InterPro" id="IPR025857">
    <property type="entry name" value="MacB_PCD"/>
</dbReference>
<keyword evidence="5 6" id="KW-0472">Membrane</keyword>
<evidence type="ECO:0000256" key="4">
    <source>
        <dbReference type="ARBA" id="ARBA00022989"/>
    </source>
</evidence>
<feature type="transmembrane region" description="Helical" evidence="6">
    <location>
        <begin position="311"/>
        <end position="337"/>
    </location>
</feature>
<dbReference type="Pfam" id="PF12704">
    <property type="entry name" value="MacB_PCD"/>
    <property type="match status" value="1"/>
</dbReference>
<keyword evidence="10" id="KW-1185">Reference proteome</keyword>
<dbReference type="PATRIC" id="fig|1705561.3.peg.1222"/>
<evidence type="ECO:0000256" key="6">
    <source>
        <dbReference type="SAM" id="Phobius"/>
    </source>
</evidence>
<dbReference type="InterPro" id="IPR003838">
    <property type="entry name" value="ABC3_permease_C"/>
</dbReference>
<feature type="transmembrane region" description="Helical" evidence="6">
    <location>
        <begin position="251"/>
        <end position="282"/>
    </location>
</feature>
<comment type="caution">
    <text evidence="9">The sequence shown here is derived from an EMBL/GenBank/DDBJ whole genome shotgun (WGS) entry which is preliminary data.</text>
</comment>
<feature type="transmembrane region" description="Helical" evidence="6">
    <location>
        <begin position="716"/>
        <end position="742"/>
    </location>
</feature>
<dbReference type="RefSeq" id="WP_053780191.1">
    <property type="nucleotide sequence ID" value="NZ_LITU01000045.1"/>
</dbReference>
<keyword evidence="2" id="KW-1003">Cell membrane</keyword>
<feature type="transmembrane region" description="Helical" evidence="6">
    <location>
        <begin position="669"/>
        <end position="696"/>
    </location>
</feature>
<dbReference type="GO" id="GO:0005886">
    <property type="term" value="C:plasma membrane"/>
    <property type="evidence" value="ECO:0007669"/>
    <property type="project" value="UniProtKB-SubCell"/>
</dbReference>
<feature type="transmembrane region" description="Helical" evidence="6">
    <location>
        <begin position="20"/>
        <end position="41"/>
    </location>
</feature>
<dbReference type="OrthoDB" id="2024371at2"/>
<evidence type="ECO:0000259" key="8">
    <source>
        <dbReference type="Pfam" id="PF12704"/>
    </source>
</evidence>
<gene>
    <name evidence="9" type="ORF">AMS66_07430</name>
</gene>
<comment type="subcellular location">
    <subcellularLocation>
        <location evidence="1">Cell membrane</location>
        <topology evidence="1">Multi-pass membrane protein</topology>
    </subcellularLocation>
</comment>
<feature type="domain" description="MacB-like periplasmic core" evidence="8">
    <location>
        <begin position="451"/>
        <end position="643"/>
    </location>
</feature>
<feature type="domain" description="ABC3 transporter permease C-terminal" evidence="7">
    <location>
        <begin position="264"/>
        <end position="385"/>
    </location>
</feature>
<evidence type="ECO:0000256" key="2">
    <source>
        <dbReference type="ARBA" id="ARBA00022475"/>
    </source>
</evidence>
<feature type="domain" description="ABC3 transporter permease C-terminal" evidence="7">
    <location>
        <begin position="675"/>
        <end position="795"/>
    </location>
</feature>
<feature type="transmembrane region" description="Helical" evidence="6">
    <location>
        <begin position="762"/>
        <end position="786"/>
    </location>
</feature>
<dbReference type="PANTHER" id="PTHR30287">
    <property type="entry name" value="MEMBRANE COMPONENT OF PREDICTED ABC SUPERFAMILY METABOLITE UPTAKE TRANSPORTER"/>
    <property type="match status" value="1"/>
</dbReference>